<evidence type="ECO:0000313" key="5">
    <source>
        <dbReference type="Proteomes" id="UP001595990"/>
    </source>
</evidence>
<dbReference type="InterPro" id="IPR050816">
    <property type="entry name" value="Flavin-dep_Halogenase_NPB"/>
</dbReference>
<keyword evidence="2" id="KW-0503">Monooxygenase</keyword>
<dbReference type="Gene3D" id="3.30.9.100">
    <property type="match status" value="1"/>
</dbReference>
<dbReference type="PANTHER" id="PTHR43747:SF5">
    <property type="entry name" value="FAD-BINDING DOMAIN-CONTAINING PROTEIN"/>
    <property type="match status" value="1"/>
</dbReference>
<comment type="similarity">
    <text evidence="3">Belongs to the flavin-dependent halogenase family. Bacterial tryptophan halogenase subfamily.</text>
</comment>
<evidence type="ECO:0000256" key="2">
    <source>
        <dbReference type="ARBA" id="ARBA00023033"/>
    </source>
</evidence>
<organism evidence="4 5">
    <name type="scientific">Streptomyces ehimensis</name>
    <dbReference type="NCBI Taxonomy" id="68195"/>
    <lineage>
        <taxon>Bacteria</taxon>
        <taxon>Bacillati</taxon>
        <taxon>Actinomycetota</taxon>
        <taxon>Actinomycetes</taxon>
        <taxon>Kitasatosporales</taxon>
        <taxon>Streptomycetaceae</taxon>
        <taxon>Streptomyces</taxon>
    </lineage>
</organism>
<dbReference type="SUPFAM" id="SSF51905">
    <property type="entry name" value="FAD/NAD(P)-binding domain"/>
    <property type="match status" value="1"/>
</dbReference>
<protein>
    <submittedName>
        <fullName evidence="4">Tryptophan 7-halogenase</fullName>
    </submittedName>
</protein>
<dbReference type="Proteomes" id="UP001595990">
    <property type="component" value="Unassembled WGS sequence"/>
</dbReference>
<evidence type="ECO:0000313" key="4">
    <source>
        <dbReference type="EMBL" id="MFC4517279.1"/>
    </source>
</evidence>
<comment type="caution">
    <text evidence="4">The sequence shown here is derived from an EMBL/GenBank/DDBJ whole genome shotgun (WGS) entry which is preliminary data.</text>
</comment>
<keyword evidence="1" id="KW-0560">Oxidoreductase</keyword>
<sequence>MVVGGGPGGSTTATLIAKAGHRVLLLEKESFPRYQIGESLLPSTVHGVGEMLGVTKELEAANFPVKRGGTFRWGNNPEPWTFTFALSRKLAGPTSTAYQVDRARFDSILLNNARKHGVEVREEHEVLSLEEEAGRVCGVRFRDAEGAEHTVRSSYVVVAAGNTDGLYKTVGTRELSQFFRNVALFGYYEGGKRLPAPNEGNILCAAFSDGWIWYIPLSDTLTSVGVVLSRDRIDVVQRGREEAMAKFIADCPLIADYLSDAHRVTEGMYGELRVRKDYSYCNNSFWKPGVVLVGDAACFIDPVFSTGVHLATYSGVLAARSINTRLNGELTEDACFTEFESRYRREFDLFHQFLQSMYELNRDESSYFWEARKLLGTDQSDAQAFVDLVAGVSGPDSELFDTTARNRANEFGEALKQASRPEVMDEGDLVFQGSGTRLLGDVLHEATELQVRAALAETPELLPEPNPQFPGGLVPSWDGLHWRSPAAKAEPTPSN</sequence>
<gene>
    <name evidence="4" type="ORF">ACFPEN_30750</name>
</gene>
<dbReference type="InterPro" id="IPR036188">
    <property type="entry name" value="FAD/NAD-bd_sf"/>
</dbReference>
<dbReference type="Gene3D" id="3.50.50.60">
    <property type="entry name" value="FAD/NAD(P)-binding domain"/>
    <property type="match status" value="1"/>
</dbReference>
<reference evidence="5" key="1">
    <citation type="journal article" date="2019" name="Int. J. Syst. Evol. Microbiol.">
        <title>The Global Catalogue of Microorganisms (GCM) 10K type strain sequencing project: providing services to taxonomists for standard genome sequencing and annotation.</title>
        <authorList>
            <consortium name="The Broad Institute Genomics Platform"/>
            <consortium name="The Broad Institute Genome Sequencing Center for Infectious Disease"/>
            <person name="Wu L."/>
            <person name="Ma J."/>
        </authorList>
    </citation>
    <scope>NUCLEOTIDE SEQUENCE [LARGE SCALE GENOMIC DNA]</scope>
    <source>
        <strain evidence="5">CECT 8064</strain>
    </source>
</reference>
<evidence type="ECO:0000256" key="1">
    <source>
        <dbReference type="ARBA" id="ARBA00023002"/>
    </source>
</evidence>
<dbReference type="Pfam" id="PF04820">
    <property type="entry name" value="Trp_halogenase"/>
    <property type="match status" value="2"/>
</dbReference>
<dbReference type="RefSeq" id="WP_417923974.1">
    <property type="nucleotide sequence ID" value="NZ_JBHSFS010000019.1"/>
</dbReference>
<name>A0ABV9BT28_9ACTN</name>
<accession>A0ABV9BT28</accession>
<evidence type="ECO:0000256" key="3">
    <source>
        <dbReference type="ARBA" id="ARBA00038396"/>
    </source>
</evidence>
<keyword evidence="5" id="KW-1185">Reference proteome</keyword>
<proteinExistence type="inferred from homology"/>
<dbReference type="EMBL" id="JBHSFS010000019">
    <property type="protein sequence ID" value="MFC4517279.1"/>
    <property type="molecule type" value="Genomic_DNA"/>
</dbReference>
<dbReference type="PANTHER" id="PTHR43747">
    <property type="entry name" value="FAD-BINDING PROTEIN"/>
    <property type="match status" value="1"/>
</dbReference>
<dbReference type="InterPro" id="IPR006905">
    <property type="entry name" value="Flavin_halogenase"/>
</dbReference>